<keyword evidence="3" id="KW-0805">Transcription regulation</keyword>
<evidence type="ECO:0000313" key="8">
    <source>
        <dbReference type="Proteomes" id="UP000776700"/>
    </source>
</evidence>
<dbReference type="Pfam" id="PF25601">
    <property type="entry name" value="AAA_lid_14"/>
    <property type="match status" value="1"/>
</dbReference>
<feature type="domain" description="Sigma-54 factor interaction" evidence="6">
    <location>
        <begin position="277"/>
        <end position="507"/>
    </location>
</feature>
<protein>
    <submittedName>
        <fullName evidence="7">Sigma 54-interacting transcriptional regulator</fullName>
    </submittedName>
</protein>
<dbReference type="SUPFAM" id="SSF46689">
    <property type="entry name" value="Homeodomain-like"/>
    <property type="match status" value="1"/>
</dbReference>
<dbReference type="InterPro" id="IPR025943">
    <property type="entry name" value="Sigma_54_int_dom_ATP-bd_2"/>
</dbReference>
<sequence>MTTLKHIKDEIQKIAEAIESVLEIDVTIVDENLVRVAGTGIYLDKIGKKVKGYSAFKKSIIEQSTILIADPSCNEICKECYYRLDCREFSEMCCPIVCDGKSYGVIGLIAFDEKQADRINKEHENLINFLGKMADLISNKLKAQIKAYELELEKKKLETLLDSMDKAIVSIDIKGNIDRYNSKFKDIFKLSNSICSENIFNILDFMNTTPINKFDKEKSHSFYYKKGRHSLRGIYNINKIVLNNELKGYVIDFIDKKDAIKNYNKINKEYKIMFDNIIGESQIIKNTKSEALMASQSTSTVLIMGESGTGKELFARAIHNHSQRNENPFIAVNCAAIPDNLLESELFGYEEGAFTGAKKGGNLGKFELAHKGTIFLDEIGDMSLHLQAKLLRVLQEKELNKIGSNSNKLIDVRVIAATNKNLEQMISNGLFREDLYYRLNVIPINLPSLRERKEDIPLLIDFMIKEYARKLNKDVEYIDEGVLDTLIKYKWPGNIRELQNIIEYSVNMSHSNRITIDILPSKIKQKSNDYILIEDKNIETLEELEKREIIKALNKYKNYKKDKDLVAEALGISRATLYRKLDKYNIISK</sequence>
<dbReference type="InterPro" id="IPR002078">
    <property type="entry name" value="Sigma_54_int"/>
</dbReference>
<dbReference type="Proteomes" id="UP000776700">
    <property type="component" value="Unassembled WGS sequence"/>
</dbReference>
<comment type="caution">
    <text evidence="7">The sequence shown here is derived from an EMBL/GenBank/DDBJ whole genome shotgun (WGS) entry which is preliminary data.</text>
</comment>
<keyword evidence="2" id="KW-0067">ATP-binding</keyword>
<reference evidence="7" key="1">
    <citation type="journal article" date="2021" name="PeerJ">
        <title>Extensive microbial diversity within the chicken gut microbiome revealed by metagenomics and culture.</title>
        <authorList>
            <person name="Gilroy R."/>
            <person name="Ravi A."/>
            <person name="Getino M."/>
            <person name="Pursley I."/>
            <person name="Horton D.L."/>
            <person name="Alikhan N.F."/>
            <person name="Baker D."/>
            <person name="Gharbi K."/>
            <person name="Hall N."/>
            <person name="Watson M."/>
            <person name="Adriaenssens E.M."/>
            <person name="Foster-Nyarko E."/>
            <person name="Jarju S."/>
            <person name="Secka A."/>
            <person name="Antonio M."/>
            <person name="Oren A."/>
            <person name="Chaudhuri R.R."/>
            <person name="La Ragione R."/>
            <person name="Hildebrand F."/>
            <person name="Pallen M.J."/>
        </authorList>
    </citation>
    <scope>NUCLEOTIDE SEQUENCE</scope>
    <source>
        <strain evidence="7">1277</strain>
    </source>
</reference>
<organism evidence="7 8">
    <name type="scientific">Romboutsia timonensis</name>
    <dbReference type="NCBI Taxonomy" id="1776391"/>
    <lineage>
        <taxon>Bacteria</taxon>
        <taxon>Bacillati</taxon>
        <taxon>Bacillota</taxon>
        <taxon>Clostridia</taxon>
        <taxon>Peptostreptococcales</taxon>
        <taxon>Peptostreptococcaceae</taxon>
        <taxon>Romboutsia</taxon>
    </lineage>
</organism>
<dbReference type="PANTHER" id="PTHR32071">
    <property type="entry name" value="TRANSCRIPTIONAL REGULATORY PROTEIN"/>
    <property type="match status" value="1"/>
</dbReference>
<dbReference type="GO" id="GO:0043565">
    <property type="term" value="F:sequence-specific DNA binding"/>
    <property type="evidence" value="ECO:0007669"/>
    <property type="project" value="InterPro"/>
</dbReference>
<reference evidence="7" key="2">
    <citation type="submission" date="2021-09" db="EMBL/GenBank/DDBJ databases">
        <authorList>
            <person name="Gilroy R."/>
        </authorList>
    </citation>
    <scope>NUCLEOTIDE SEQUENCE</scope>
    <source>
        <strain evidence="7">1277</strain>
    </source>
</reference>
<evidence type="ECO:0000256" key="2">
    <source>
        <dbReference type="ARBA" id="ARBA00022840"/>
    </source>
</evidence>
<dbReference type="PROSITE" id="PS50045">
    <property type="entry name" value="SIGMA54_INTERACT_4"/>
    <property type="match status" value="1"/>
</dbReference>
<keyword evidence="5" id="KW-0804">Transcription</keyword>
<dbReference type="AlphaFoldDB" id="A0A921SZQ6"/>
<dbReference type="EMBL" id="DYUB01000207">
    <property type="protein sequence ID" value="HJG96773.1"/>
    <property type="molecule type" value="Genomic_DNA"/>
</dbReference>
<evidence type="ECO:0000256" key="1">
    <source>
        <dbReference type="ARBA" id="ARBA00022741"/>
    </source>
</evidence>
<dbReference type="InterPro" id="IPR025944">
    <property type="entry name" value="Sigma_54_int_dom_CS"/>
</dbReference>
<dbReference type="Gene3D" id="1.10.10.60">
    <property type="entry name" value="Homeodomain-like"/>
    <property type="match status" value="1"/>
</dbReference>
<evidence type="ECO:0000259" key="6">
    <source>
        <dbReference type="PROSITE" id="PS50045"/>
    </source>
</evidence>
<dbReference type="PROSITE" id="PS00676">
    <property type="entry name" value="SIGMA54_INTERACT_2"/>
    <property type="match status" value="1"/>
</dbReference>
<dbReference type="GO" id="GO:0005524">
    <property type="term" value="F:ATP binding"/>
    <property type="evidence" value="ECO:0007669"/>
    <property type="project" value="UniProtKB-KW"/>
</dbReference>
<dbReference type="Pfam" id="PF02954">
    <property type="entry name" value="HTH_8"/>
    <property type="match status" value="1"/>
</dbReference>
<dbReference type="Gene3D" id="3.40.50.300">
    <property type="entry name" value="P-loop containing nucleotide triphosphate hydrolases"/>
    <property type="match status" value="1"/>
</dbReference>
<dbReference type="InterPro" id="IPR029016">
    <property type="entry name" value="GAF-like_dom_sf"/>
</dbReference>
<dbReference type="InterPro" id="IPR058031">
    <property type="entry name" value="AAA_lid_NorR"/>
</dbReference>
<dbReference type="InterPro" id="IPR009057">
    <property type="entry name" value="Homeodomain-like_sf"/>
</dbReference>
<keyword evidence="4" id="KW-0238">DNA-binding</keyword>
<dbReference type="PANTHER" id="PTHR32071:SF57">
    <property type="entry name" value="C4-DICARBOXYLATE TRANSPORT TRANSCRIPTIONAL REGULATORY PROTEIN DCTD"/>
    <property type="match status" value="1"/>
</dbReference>
<dbReference type="SUPFAM" id="SSF52540">
    <property type="entry name" value="P-loop containing nucleoside triphosphate hydrolases"/>
    <property type="match status" value="1"/>
</dbReference>
<proteinExistence type="predicted"/>
<dbReference type="InterPro" id="IPR025662">
    <property type="entry name" value="Sigma_54_int_dom_ATP-bd_1"/>
</dbReference>
<dbReference type="InterPro" id="IPR027417">
    <property type="entry name" value="P-loop_NTPase"/>
</dbReference>
<evidence type="ECO:0000256" key="4">
    <source>
        <dbReference type="ARBA" id="ARBA00023125"/>
    </source>
</evidence>
<keyword evidence="1" id="KW-0547">Nucleotide-binding</keyword>
<gene>
    <name evidence="7" type="ORF">K8V90_06690</name>
</gene>
<dbReference type="GO" id="GO:0006355">
    <property type="term" value="P:regulation of DNA-templated transcription"/>
    <property type="evidence" value="ECO:0007669"/>
    <property type="project" value="InterPro"/>
</dbReference>
<dbReference type="CDD" id="cd00009">
    <property type="entry name" value="AAA"/>
    <property type="match status" value="1"/>
</dbReference>
<dbReference type="Pfam" id="PF00158">
    <property type="entry name" value="Sigma54_activat"/>
    <property type="match status" value="1"/>
</dbReference>
<evidence type="ECO:0000313" key="7">
    <source>
        <dbReference type="EMBL" id="HJG96773.1"/>
    </source>
</evidence>
<dbReference type="InterPro" id="IPR002197">
    <property type="entry name" value="HTH_Fis"/>
</dbReference>
<name>A0A921SZQ6_9FIRM</name>
<accession>A0A921SZQ6</accession>
<evidence type="ECO:0000256" key="3">
    <source>
        <dbReference type="ARBA" id="ARBA00023015"/>
    </source>
</evidence>
<dbReference type="Gene3D" id="1.10.8.60">
    <property type="match status" value="1"/>
</dbReference>
<dbReference type="PROSITE" id="PS00688">
    <property type="entry name" value="SIGMA54_INTERACT_3"/>
    <property type="match status" value="1"/>
</dbReference>
<evidence type="ECO:0000256" key="5">
    <source>
        <dbReference type="ARBA" id="ARBA00023163"/>
    </source>
</evidence>
<dbReference type="Gene3D" id="3.30.450.20">
    <property type="entry name" value="PAS domain"/>
    <property type="match status" value="1"/>
</dbReference>
<dbReference type="InterPro" id="IPR003593">
    <property type="entry name" value="AAA+_ATPase"/>
</dbReference>
<dbReference type="Gene3D" id="3.30.450.40">
    <property type="match status" value="1"/>
</dbReference>
<dbReference type="SMART" id="SM00382">
    <property type="entry name" value="AAA"/>
    <property type="match status" value="1"/>
</dbReference>
<dbReference type="PROSITE" id="PS00675">
    <property type="entry name" value="SIGMA54_INTERACT_1"/>
    <property type="match status" value="1"/>
</dbReference>
<dbReference type="FunFam" id="3.40.50.300:FF:000006">
    <property type="entry name" value="DNA-binding transcriptional regulator NtrC"/>
    <property type="match status" value="1"/>
</dbReference>